<dbReference type="Proteomes" id="UP000078520">
    <property type="component" value="Unassembled WGS sequence"/>
</dbReference>
<evidence type="ECO:0000256" key="3">
    <source>
        <dbReference type="ARBA" id="ARBA00022692"/>
    </source>
</evidence>
<dbReference type="GO" id="GO:0015744">
    <property type="term" value="P:succinate transport"/>
    <property type="evidence" value="ECO:0007669"/>
    <property type="project" value="TreeGrafter"/>
</dbReference>
<proteinExistence type="inferred from homology"/>
<feature type="transmembrane region" description="Helical" evidence="7">
    <location>
        <begin position="295"/>
        <end position="317"/>
    </location>
</feature>
<evidence type="ECO:0000259" key="8">
    <source>
        <dbReference type="Pfam" id="PF06738"/>
    </source>
</evidence>
<feature type="transmembrane region" description="Helical" evidence="7">
    <location>
        <begin position="147"/>
        <end position="165"/>
    </location>
</feature>
<organism evidence="10 11">
    <name type="scientific">Ligilactobacillus aviarius</name>
    <dbReference type="NCBI Taxonomy" id="1606"/>
    <lineage>
        <taxon>Bacteria</taxon>
        <taxon>Bacillati</taxon>
        <taxon>Bacillota</taxon>
        <taxon>Bacilli</taxon>
        <taxon>Lactobacillales</taxon>
        <taxon>Lactobacillaceae</taxon>
        <taxon>Ligilactobacillus</taxon>
    </lineage>
</organism>
<evidence type="ECO:0000313" key="11">
    <source>
        <dbReference type="Proteomes" id="UP000078520"/>
    </source>
</evidence>
<keyword evidence="3 7" id="KW-0812">Transmembrane</keyword>
<dbReference type="AlphaFoldDB" id="A0A179C3G2"/>
<feature type="transmembrane region" description="Helical" evidence="7">
    <location>
        <begin position="414"/>
        <end position="437"/>
    </location>
</feature>
<comment type="similarity">
    <text evidence="6">Belongs to the ThrE exporter (TC 2.A.79) family.</text>
</comment>
<evidence type="ECO:0000256" key="4">
    <source>
        <dbReference type="ARBA" id="ARBA00022989"/>
    </source>
</evidence>
<accession>A0A179C3G2</accession>
<dbReference type="InterPro" id="IPR010619">
    <property type="entry name" value="ThrE-like_N"/>
</dbReference>
<comment type="subcellular location">
    <subcellularLocation>
        <location evidence="1">Cell membrane</location>
        <topology evidence="1">Multi-pass membrane protein</topology>
    </subcellularLocation>
</comment>
<gene>
    <name evidence="10" type="ORF">A3O14_04870</name>
</gene>
<keyword evidence="4 7" id="KW-1133">Transmembrane helix</keyword>
<feature type="domain" description="Threonine/Serine exporter ThrE" evidence="9">
    <location>
        <begin position="311"/>
        <end position="435"/>
    </location>
</feature>
<evidence type="ECO:0000256" key="2">
    <source>
        <dbReference type="ARBA" id="ARBA00022475"/>
    </source>
</evidence>
<dbReference type="GO" id="GO:0022857">
    <property type="term" value="F:transmembrane transporter activity"/>
    <property type="evidence" value="ECO:0007669"/>
    <property type="project" value="InterPro"/>
</dbReference>
<evidence type="ECO:0000259" key="9">
    <source>
        <dbReference type="Pfam" id="PF12821"/>
    </source>
</evidence>
<keyword evidence="5 7" id="KW-0472">Membrane</keyword>
<evidence type="ECO:0000256" key="7">
    <source>
        <dbReference type="SAM" id="Phobius"/>
    </source>
</evidence>
<evidence type="ECO:0000256" key="1">
    <source>
        <dbReference type="ARBA" id="ARBA00004651"/>
    </source>
</evidence>
<keyword evidence="2" id="KW-1003">Cell membrane</keyword>
<dbReference type="Pfam" id="PF06738">
    <property type="entry name" value="ThrE"/>
    <property type="match status" value="1"/>
</dbReference>
<evidence type="ECO:0000313" key="10">
    <source>
        <dbReference type="EMBL" id="OAQ07945.1"/>
    </source>
</evidence>
<dbReference type="EMBL" id="LVKI01000019">
    <property type="protein sequence ID" value="OAQ07945.1"/>
    <property type="molecule type" value="Genomic_DNA"/>
</dbReference>
<comment type="caution">
    <text evidence="10">The sequence shown here is derived from an EMBL/GenBank/DDBJ whole genome shotgun (WGS) entry which is preliminary data.</text>
</comment>
<feature type="transmembrane region" description="Helical" evidence="7">
    <location>
        <begin position="329"/>
        <end position="345"/>
    </location>
</feature>
<feature type="transmembrane region" description="Helical" evidence="7">
    <location>
        <begin position="199"/>
        <end position="220"/>
    </location>
</feature>
<reference evidence="11" key="1">
    <citation type="submission" date="2016-03" db="EMBL/GenBank/DDBJ databases">
        <authorList>
            <person name="Johnson T.J."/>
            <person name="Youmans B."/>
            <person name="Case K."/>
            <person name="Noll S."/>
        </authorList>
    </citation>
    <scope>NUCLEOTIDE SEQUENCE [LARGE SCALE GENOMIC DNA]</scope>
    <source>
        <strain evidence="11">UMNLAv8</strain>
    </source>
</reference>
<dbReference type="InterPro" id="IPR050539">
    <property type="entry name" value="ThrE_Dicarb/AminoAcid_Exp"/>
</dbReference>
<feature type="transmembrane region" description="Helical" evidence="7">
    <location>
        <begin position="351"/>
        <end position="370"/>
    </location>
</feature>
<feature type="transmembrane region" description="Helical" evidence="7">
    <location>
        <begin position="266"/>
        <end position="289"/>
    </location>
</feature>
<evidence type="ECO:0000256" key="6">
    <source>
        <dbReference type="ARBA" id="ARBA00034125"/>
    </source>
</evidence>
<dbReference type="PANTHER" id="PTHR34390">
    <property type="entry name" value="UPF0442 PROTEIN YJJB-RELATED"/>
    <property type="match status" value="1"/>
</dbReference>
<feature type="domain" description="Threonine/serine exporter-like N-terminal" evidence="8">
    <location>
        <begin position="42"/>
        <end position="285"/>
    </location>
</feature>
<dbReference type="PANTHER" id="PTHR34390:SF2">
    <property type="entry name" value="SUCCINATE TRANSPORTER SUBUNIT YJJP-RELATED"/>
    <property type="match status" value="1"/>
</dbReference>
<protein>
    <submittedName>
        <fullName evidence="10">Uncharacterized protein</fullName>
    </submittedName>
</protein>
<feature type="transmembrane region" description="Helical" evidence="7">
    <location>
        <begin position="382"/>
        <end position="402"/>
    </location>
</feature>
<dbReference type="Pfam" id="PF12821">
    <property type="entry name" value="ThrE_2"/>
    <property type="match status" value="1"/>
</dbReference>
<sequence>MLREFITLDGQIEQHHMNIPWHDFEDEDQNILHADLQTKTTIIGRVGIMMLACGTGAWRVRESMNSMARVMGVRCSADIGLVSIEFTCYENGHSTTQALSLPAAGINTIQLSELENFVAAFQADGQFLTTKQVNQALDKIKQKSNNYSNIAIAFAAGFACSAFVFLLGGGLIEMFCCLIAASLGSYVRKIMGTKHITALAGVAASVAVSCLSYAMIFDVLKMIFQVASGHEAGYIGAMLFVIPGFPFITSGLDIAKTDMRSGLERLAYALTIIVVATLVGWLVALLVHLKPENFIALHLTPLELMLLRLPASFVGVYGFSMMFNSTPRMAVIAGFVGAIANTLRLELVDLTAIPAGAAAFFGAFTAGILASLVQKRSGYPRIAITVPSIVIMVPGLYFYRAVYEIGNLTLQDGANWLVKACLIAMFLPLGLMVARLLTDSKWRYTN</sequence>
<dbReference type="GO" id="GO:0005886">
    <property type="term" value="C:plasma membrane"/>
    <property type="evidence" value="ECO:0007669"/>
    <property type="project" value="UniProtKB-SubCell"/>
</dbReference>
<evidence type="ECO:0000256" key="5">
    <source>
        <dbReference type="ARBA" id="ARBA00023136"/>
    </source>
</evidence>
<feature type="transmembrane region" description="Helical" evidence="7">
    <location>
        <begin position="232"/>
        <end position="254"/>
    </location>
</feature>
<dbReference type="InterPro" id="IPR024528">
    <property type="entry name" value="ThrE_2"/>
</dbReference>
<name>A0A179C3G2_9LACO</name>